<evidence type="ECO:0000313" key="1">
    <source>
        <dbReference type="EMBL" id="KAJ7633231.1"/>
    </source>
</evidence>
<name>A0AAD7FN97_9AGAR</name>
<dbReference type="Proteomes" id="UP001221142">
    <property type="component" value="Unassembled WGS sequence"/>
</dbReference>
<comment type="caution">
    <text evidence="1">The sequence shown here is derived from an EMBL/GenBank/DDBJ whole genome shotgun (WGS) entry which is preliminary data.</text>
</comment>
<organism evidence="1 2">
    <name type="scientific">Roridomyces roridus</name>
    <dbReference type="NCBI Taxonomy" id="1738132"/>
    <lineage>
        <taxon>Eukaryota</taxon>
        <taxon>Fungi</taxon>
        <taxon>Dikarya</taxon>
        <taxon>Basidiomycota</taxon>
        <taxon>Agaricomycotina</taxon>
        <taxon>Agaricomycetes</taxon>
        <taxon>Agaricomycetidae</taxon>
        <taxon>Agaricales</taxon>
        <taxon>Marasmiineae</taxon>
        <taxon>Mycenaceae</taxon>
        <taxon>Roridomyces</taxon>
    </lineage>
</organism>
<evidence type="ECO:0000313" key="2">
    <source>
        <dbReference type="Proteomes" id="UP001221142"/>
    </source>
</evidence>
<proteinExistence type="predicted"/>
<sequence>MRSRAPALPPTAQLASSNPRAWDEQWEIYFADSALAHAATPTWFLEDWHVQLRASNLSSYEPTERDNIIQHTRSFRNTLCGIQMDMTRIAAPYFVGQALQRRWMSATPQKRGELILAGLVYTCTVSTTLHQARSYCEREMDAEAHRRDGRLFIDLLEEIMVQNPTESGPGSPTYVSHAVWDALVADQQASTDKKLALTVILAERNMLIGESLLYCNRSFAGFVIYFTLCSFLKLPIPQLNSSKGRHKPVKAKYSVNPRLQDELRMAYGDEVAKGITKVAMENGKGICIQAKEVYAKGKQIYTHAANGAGIKWKEKSYTALRSECQKIDWKAGHKKECGKWLKLEDLTPSTAEQHSSQIGPPLDGFKRSGALICQVAKLNKLSPEYDYMIFLGYDCVYVSFPHPPIRAAFRACRNKALTTGDPTRDRAMLGQILEEFDFPEILLAVTEMEMLMHLDAGGRPPLIVDAGVSAAEWKAIPSAWVDVGIVPR</sequence>
<dbReference type="EMBL" id="JARKIF010000008">
    <property type="protein sequence ID" value="KAJ7633231.1"/>
    <property type="molecule type" value="Genomic_DNA"/>
</dbReference>
<dbReference type="AlphaFoldDB" id="A0AAD7FN97"/>
<reference evidence="1" key="1">
    <citation type="submission" date="2023-03" db="EMBL/GenBank/DDBJ databases">
        <title>Massive genome expansion in bonnet fungi (Mycena s.s.) driven by repeated elements and novel gene families across ecological guilds.</title>
        <authorList>
            <consortium name="Lawrence Berkeley National Laboratory"/>
            <person name="Harder C.B."/>
            <person name="Miyauchi S."/>
            <person name="Viragh M."/>
            <person name="Kuo A."/>
            <person name="Thoen E."/>
            <person name="Andreopoulos B."/>
            <person name="Lu D."/>
            <person name="Skrede I."/>
            <person name="Drula E."/>
            <person name="Henrissat B."/>
            <person name="Morin E."/>
            <person name="Kohler A."/>
            <person name="Barry K."/>
            <person name="LaButti K."/>
            <person name="Morin E."/>
            <person name="Salamov A."/>
            <person name="Lipzen A."/>
            <person name="Mereny Z."/>
            <person name="Hegedus B."/>
            <person name="Baldrian P."/>
            <person name="Stursova M."/>
            <person name="Weitz H."/>
            <person name="Taylor A."/>
            <person name="Grigoriev I.V."/>
            <person name="Nagy L.G."/>
            <person name="Martin F."/>
            <person name="Kauserud H."/>
        </authorList>
    </citation>
    <scope>NUCLEOTIDE SEQUENCE</scope>
    <source>
        <strain evidence="1">9284</strain>
    </source>
</reference>
<accession>A0AAD7FN97</accession>
<protein>
    <submittedName>
        <fullName evidence="1">Uncharacterized protein</fullName>
    </submittedName>
</protein>
<gene>
    <name evidence="1" type="ORF">FB45DRAFT_1148855</name>
</gene>
<keyword evidence="2" id="KW-1185">Reference proteome</keyword>